<feature type="transmembrane region" description="Helical" evidence="1">
    <location>
        <begin position="6"/>
        <end position="23"/>
    </location>
</feature>
<evidence type="ECO:0000256" key="1">
    <source>
        <dbReference type="SAM" id="Phobius"/>
    </source>
</evidence>
<proteinExistence type="predicted"/>
<dbReference type="Proteomes" id="UP000092382">
    <property type="component" value="Unassembled WGS sequence"/>
</dbReference>
<keyword evidence="1" id="KW-0472">Membrane</keyword>
<sequence length="111" mass="12965">MVTIVVLINLLISCILLYLAQKLRKVKNSLVLITDTFNQFERASYEALHTAPDNIYLGKEKIQNLRLENRILQQQIQQLRQILSLIILVRQISQGSFRFPYLNLKNPSKLE</sequence>
<gene>
    <name evidence="2" type="ORF">AN481_06520</name>
</gene>
<reference evidence="2 3" key="1">
    <citation type="submission" date="2015-09" db="EMBL/GenBank/DDBJ databases">
        <title>Whole genome shotgun sequence assembly of Aphanizomenon flos-aquae UKL13.</title>
        <authorList>
            <person name="Driscoll C."/>
        </authorList>
    </citation>
    <scope>NUCLEOTIDE SEQUENCE [LARGE SCALE GENOMIC DNA]</scope>
    <source>
        <strain evidence="2">MDT13</strain>
    </source>
</reference>
<dbReference type="AlphaFoldDB" id="A0A1B7VZ14"/>
<organism evidence="2 3">
    <name type="scientific">Aphanizomenon flos-aquae LD13</name>
    <dbReference type="NCBI Taxonomy" id="1710894"/>
    <lineage>
        <taxon>Bacteria</taxon>
        <taxon>Bacillati</taxon>
        <taxon>Cyanobacteriota</taxon>
        <taxon>Cyanophyceae</taxon>
        <taxon>Nostocales</taxon>
        <taxon>Aphanizomenonaceae</taxon>
        <taxon>Aphanizomenon</taxon>
    </lineage>
</organism>
<name>A0A1B7VZ14_APHFL</name>
<evidence type="ECO:0000313" key="3">
    <source>
        <dbReference type="Proteomes" id="UP000092382"/>
    </source>
</evidence>
<protein>
    <submittedName>
        <fullName evidence="2">Uncharacterized protein</fullName>
    </submittedName>
</protein>
<evidence type="ECO:0000313" key="2">
    <source>
        <dbReference type="EMBL" id="OBQ26135.1"/>
    </source>
</evidence>
<dbReference type="EMBL" id="LJOY01000015">
    <property type="protein sequence ID" value="OBQ26135.1"/>
    <property type="molecule type" value="Genomic_DNA"/>
</dbReference>
<accession>A0A1B7VZ14</accession>
<dbReference type="STRING" id="1803587.GCA_001593825_02986"/>
<dbReference type="PATRIC" id="fig|1710894.3.peg.2834"/>
<keyword evidence="1" id="KW-0812">Transmembrane</keyword>
<keyword evidence="1" id="KW-1133">Transmembrane helix</keyword>
<comment type="caution">
    <text evidence="2">The sequence shown here is derived from an EMBL/GenBank/DDBJ whole genome shotgun (WGS) entry which is preliminary data.</text>
</comment>